<evidence type="ECO:0000313" key="3">
    <source>
        <dbReference type="Proteomes" id="UP000703269"/>
    </source>
</evidence>
<evidence type="ECO:0000313" key="2">
    <source>
        <dbReference type="EMBL" id="GJE87643.1"/>
    </source>
</evidence>
<proteinExistence type="predicted"/>
<dbReference type="OrthoDB" id="3256413at2759"/>
<feature type="domain" description="F-box" evidence="1">
    <location>
        <begin position="1"/>
        <end position="49"/>
    </location>
</feature>
<dbReference type="Gene3D" id="1.20.1280.50">
    <property type="match status" value="1"/>
</dbReference>
<dbReference type="Proteomes" id="UP000703269">
    <property type="component" value="Unassembled WGS sequence"/>
</dbReference>
<accession>A0A9P3LB52</accession>
<dbReference type="EMBL" id="BPQB01000007">
    <property type="protein sequence ID" value="GJE87643.1"/>
    <property type="molecule type" value="Genomic_DNA"/>
</dbReference>
<protein>
    <submittedName>
        <fullName evidence="2">F-box protein</fullName>
    </submittedName>
</protein>
<dbReference type="InterPro" id="IPR001810">
    <property type="entry name" value="F-box_dom"/>
</dbReference>
<sequence length="522" mass="58588">MSLFPSLPLELIIEILENLDLETSFACRKVCRLFNKIIKESATMQYKAELALAGMEDGPPSNVLVADRLKMLRAHQAAWRDLEWTSDKVIPMGEGTLWELYGGVLAQSATTRRTLRFTQLPSKIKGIEHKEWKVQLPVEIRDFAMDSSQNLLVTTESSGTMYRVRFLELSSGKKHPTTTTSGMIEHAPGGDDFSFAIQICGSFVGVMFLSPLLRDNQLLVWNWKTCNLELSLHSRQINSFNFLTGHHIILTVVEDPVVEPEEEDASRPPFMVVDFTRCPKEAITLDTLKYQCAFELPPILPTASVIGISVRSDPAPSWAPNPDLKVPFYTARDDRLFVFTVWVAEGDGVIAILLLVPSSTFTSKLKSLSPEDDGRQFDWEEWGPSGAHMRHAPHSHSTVWVCYVFGSSFVAPFRSGTPEALLPPVGPKMAQIFDFNQTAIKRLAHNGVRDESTVSHVITEPSRLTLSRIFPSPVVTSLPYRWRTKRVPHNSMRTFGAVMLSEDAIITVANTPLVREYRVLSF</sequence>
<dbReference type="SMART" id="SM00256">
    <property type="entry name" value="FBOX"/>
    <property type="match status" value="1"/>
</dbReference>
<evidence type="ECO:0000259" key="1">
    <source>
        <dbReference type="PROSITE" id="PS50181"/>
    </source>
</evidence>
<comment type="caution">
    <text evidence="2">The sequence shown here is derived from an EMBL/GenBank/DDBJ whole genome shotgun (WGS) entry which is preliminary data.</text>
</comment>
<reference evidence="2 3" key="1">
    <citation type="submission" date="2021-08" db="EMBL/GenBank/DDBJ databases">
        <title>Draft Genome Sequence of Phanerochaete sordida strain YK-624.</title>
        <authorList>
            <person name="Mori T."/>
            <person name="Dohra H."/>
            <person name="Suzuki T."/>
            <person name="Kawagishi H."/>
            <person name="Hirai H."/>
        </authorList>
    </citation>
    <scope>NUCLEOTIDE SEQUENCE [LARGE SCALE GENOMIC DNA]</scope>
    <source>
        <strain evidence="2 3">YK-624</strain>
    </source>
</reference>
<dbReference type="Pfam" id="PF00646">
    <property type="entry name" value="F-box"/>
    <property type="match status" value="1"/>
</dbReference>
<organism evidence="2 3">
    <name type="scientific">Phanerochaete sordida</name>
    <dbReference type="NCBI Taxonomy" id="48140"/>
    <lineage>
        <taxon>Eukaryota</taxon>
        <taxon>Fungi</taxon>
        <taxon>Dikarya</taxon>
        <taxon>Basidiomycota</taxon>
        <taxon>Agaricomycotina</taxon>
        <taxon>Agaricomycetes</taxon>
        <taxon>Polyporales</taxon>
        <taxon>Phanerochaetaceae</taxon>
        <taxon>Phanerochaete</taxon>
    </lineage>
</organism>
<dbReference type="PROSITE" id="PS50181">
    <property type="entry name" value="FBOX"/>
    <property type="match status" value="1"/>
</dbReference>
<dbReference type="InterPro" id="IPR036047">
    <property type="entry name" value="F-box-like_dom_sf"/>
</dbReference>
<keyword evidence="3" id="KW-1185">Reference proteome</keyword>
<dbReference type="AlphaFoldDB" id="A0A9P3LB52"/>
<gene>
    <name evidence="2" type="ORF">PsYK624_037260</name>
</gene>
<name>A0A9P3LB52_9APHY</name>
<dbReference type="SUPFAM" id="SSF81383">
    <property type="entry name" value="F-box domain"/>
    <property type="match status" value="1"/>
</dbReference>